<comment type="caution">
    <text evidence="1">The sequence shown here is derived from an EMBL/GenBank/DDBJ whole genome shotgun (WGS) entry which is preliminary data.</text>
</comment>
<keyword evidence="2" id="KW-1185">Reference proteome</keyword>
<evidence type="ECO:0000313" key="2">
    <source>
        <dbReference type="Proteomes" id="UP001597375"/>
    </source>
</evidence>
<name>A0ABW5D6W6_9BACT</name>
<reference evidence="2" key="1">
    <citation type="journal article" date="2019" name="Int. J. Syst. Evol. Microbiol.">
        <title>The Global Catalogue of Microorganisms (GCM) 10K type strain sequencing project: providing services to taxonomists for standard genome sequencing and annotation.</title>
        <authorList>
            <consortium name="The Broad Institute Genomics Platform"/>
            <consortium name="The Broad Institute Genome Sequencing Center for Infectious Disease"/>
            <person name="Wu L."/>
            <person name="Ma J."/>
        </authorList>
    </citation>
    <scope>NUCLEOTIDE SEQUENCE [LARGE SCALE GENOMIC DNA]</scope>
    <source>
        <strain evidence="2">CGMCC 4.7106</strain>
    </source>
</reference>
<evidence type="ECO:0000313" key="1">
    <source>
        <dbReference type="EMBL" id="MFD2256505.1"/>
    </source>
</evidence>
<protein>
    <submittedName>
        <fullName evidence="1">Uncharacterized protein</fullName>
    </submittedName>
</protein>
<dbReference type="Proteomes" id="UP001597375">
    <property type="component" value="Unassembled WGS sequence"/>
</dbReference>
<sequence>MSDFLDPSEEIRKHGSKLPHWQQDGVMQFVTFRLGDSLPQSKLREWSENRRIFLEQNPKPWTEETEFEFRRRFTQRIEE</sequence>
<gene>
    <name evidence="1" type="ORF">ACFSSA_07450</name>
</gene>
<accession>A0ABW5D6W6</accession>
<organism evidence="1 2">
    <name type="scientific">Luteolibacter algae</name>
    <dbReference type="NCBI Taxonomy" id="454151"/>
    <lineage>
        <taxon>Bacteria</taxon>
        <taxon>Pseudomonadati</taxon>
        <taxon>Verrucomicrobiota</taxon>
        <taxon>Verrucomicrobiia</taxon>
        <taxon>Verrucomicrobiales</taxon>
        <taxon>Verrucomicrobiaceae</taxon>
        <taxon>Luteolibacter</taxon>
    </lineage>
</organism>
<dbReference type="RefSeq" id="WP_386819782.1">
    <property type="nucleotide sequence ID" value="NZ_JBHUIT010000008.1"/>
</dbReference>
<dbReference type="EMBL" id="JBHUIT010000008">
    <property type="protein sequence ID" value="MFD2256505.1"/>
    <property type="molecule type" value="Genomic_DNA"/>
</dbReference>
<proteinExistence type="predicted"/>